<dbReference type="OrthoDB" id="4630416at2759"/>
<evidence type="ECO:0000256" key="1">
    <source>
        <dbReference type="SAM" id="MobiDB-lite"/>
    </source>
</evidence>
<feature type="compositionally biased region" description="Basic residues" evidence="1">
    <location>
        <begin position="385"/>
        <end position="397"/>
    </location>
</feature>
<name>A0A8H4TD41_9HYPO</name>
<sequence length="487" mass="55889">MAQNSPRPKEPQVKQNGFTLTKGFFRATNGDVALVSASRLRELFQPESLRLKRDQKEASETARQLFRKSFFAGQLRHYGIKLPKSGTTDTLRYLLRDAVLDGKCDKVPESIIALRESMERDLLPLYKKWEKDVREWDINDRQRRLVEFDSCETPGQKASYDLHLFLSHYFTTDGQPDQRKTPEPLSLEGFCQRYQLEEMVRRIPGLCTAAGGSGNHKTICIGWNKSAVALLAADITSRALDAEKHEAEMRWEKAMDQHRQFVSTLKTPAPSQDRKGKKVFDLELCQGSYVIKCDPVTSGWQYLNSHILTMNIFAGKKSTLRATYDFGIIEGTMHLSNEDDFLVDLTDDRDDDDSQTDDIAESEDESEEKEITNGRKRSLAQDLKNKRKSRPHKKRRLAPSLSRRVFYRLRGQETGEGQVLPDPEPGQIDFLDDNCTKFSGLAYRFPYVGSNVEFSGYKISNTPKGFEKSWDDYSEGAYDRARMGRWR</sequence>
<keyword evidence="3" id="KW-1185">Reference proteome</keyword>
<dbReference type="AlphaFoldDB" id="A0A8H4TD41"/>
<proteinExistence type="predicted"/>
<feature type="compositionally biased region" description="Acidic residues" evidence="1">
    <location>
        <begin position="344"/>
        <end position="368"/>
    </location>
</feature>
<organism evidence="2 3">
    <name type="scientific">Fusarium gaditjirri</name>
    <dbReference type="NCBI Taxonomy" id="282569"/>
    <lineage>
        <taxon>Eukaryota</taxon>
        <taxon>Fungi</taxon>
        <taxon>Dikarya</taxon>
        <taxon>Ascomycota</taxon>
        <taxon>Pezizomycotina</taxon>
        <taxon>Sordariomycetes</taxon>
        <taxon>Hypocreomycetidae</taxon>
        <taxon>Hypocreales</taxon>
        <taxon>Nectriaceae</taxon>
        <taxon>Fusarium</taxon>
        <taxon>Fusarium nisikadoi species complex</taxon>
    </lineage>
</organism>
<comment type="caution">
    <text evidence="2">The sequence shown here is derived from an EMBL/GenBank/DDBJ whole genome shotgun (WGS) entry which is preliminary data.</text>
</comment>
<dbReference type="EMBL" id="JABFAI010000095">
    <property type="protein sequence ID" value="KAF4955686.1"/>
    <property type="molecule type" value="Genomic_DNA"/>
</dbReference>
<dbReference type="Proteomes" id="UP000604273">
    <property type="component" value="Unassembled WGS sequence"/>
</dbReference>
<evidence type="ECO:0000313" key="2">
    <source>
        <dbReference type="EMBL" id="KAF4955686.1"/>
    </source>
</evidence>
<reference evidence="2" key="2">
    <citation type="submission" date="2020-05" db="EMBL/GenBank/DDBJ databases">
        <authorList>
            <person name="Kim H.-S."/>
            <person name="Proctor R.H."/>
            <person name="Brown D.W."/>
        </authorList>
    </citation>
    <scope>NUCLEOTIDE SEQUENCE</scope>
    <source>
        <strain evidence="2">NRRL 45417</strain>
    </source>
</reference>
<feature type="region of interest" description="Disordered" evidence="1">
    <location>
        <begin position="344"/>
        <end position="397"/>
    </location>
</feature>
<protein>
    <submittedName>
        <fullName evidence="2">Uncharacterized protein</fullName>
    </submittedName>
</protein>
<reference evidence="2" key="1">
    <citation type="journal article" date="2020" name="BMC Genomics">
        <title>Correction to: Identification and distribution of gene clusters required for synthesis of sphingolipid metabolism inhibitors in diverse species of the filamentous fungus Fusarium.</title>
        <authorList>
            <person name="Kim H.S."/>
            <person name="Lohmar J.M."/>
            <person name="Busman M."/>
            <person name="Brown D.W."/>
            <person name="Naumann T.A."/>
            <person name="Divon H.H."/>
            <person name="Lysoe E."/>
            <person name="Uhlig S."/>
            <person name="Proctor R.H."/>
        </authorList>
    </citation>
    <scope>NUCLEOTIDE SEQUENCE</scope>
    <source>
        <strain evidence="2">NRRL 45417</strain>
    </source>
</reference>
<accession>A0A8H4TD41</accession>
<gene>
    <name evidence="2" type="ORF">FGADI_4379</name>
</gene>
<evidence type="ECO:0000313" key="3">
    <source>
        <dbReference type="Proteomes" id="UP000604273"/>
    </source>
</evidence>